<dbReference type="PANTHER" id="PTHR45631">
    <property type="entry name" value="OS07G0107800 PROTEIN-RELATED"/>
    <property type="match status" value="1"/>
</dbReference>
<accession>A0A1D6PIP6</accession>
<dbReference type="PROSITE" id="PS51450">
    <property type="entry name" value="LRR"/>
    <property type="match status" value="1"/>
</dbReference>
<keyword evidence="2" id="KW-0433">Leucine-rich repeat</keyword>
<dbReference type="Pfam" id="PF12819">
    <property type="entry name" value="Malectin_like"/>
    <property type="match status" value="1"/>
</dbReference>
<evidence type="ECO:0000259" key="4">
    <source>
        <dbReference type="Pfam" id="PF12819"/>
    </source>
</evidence>
<dbReference type="ExpressionAtlas" id="A0A1D6PIP6">
    <property type="expression patterns" value="baseline and differential"/>
</dbReference>
<dbReference type="FunCoup" id="A0A1D6PIP6">
    <property type="interactions" value="660"/>
</dbReference>
<dbReference type="Gene3D" id="3.80.10.10">
    <property type="entry name" value="Ribonuclease Inhibitor"/>
    <property type="match status" value="1"/>
</dbReference>
<dbReference type="PANTHER" id="PTHR45631:SF159">
    <property type="entry name" value="REPEAT FAMILY PROTEIN, PUTATIVE, EXPRESSED-RELATED"/>
    <property type="match status" value="1"/>
</dbReference>
<dbReference type="STRING" id="4577.A0A1D6PIP6"/>
<proteinExistence type="predicted"/>
<dbReference type="InParanoid" id="A0A1D6PIP6"/>
<feature type="domain" description="Malectin-like" evidence="4">
    <location>
        <begin position="44"/>
        <end position="364"/>
    </location>
</feature>
<dbReference type="AlphaFoldDB" id="A0A1D6PIP6"/>
<dbReference type="InterPro" id="IPR001611">
    <property type="entry name" value="Leu-rich_rpt"/>
</dbReference>
<dbReference type="SUPFAM" id="SSF52058">
    <property type="entry name" value="L domain-like"/>
    <property type="match status" value="1"/>
</dbReference>
<protein>
    <submittedName>
        <fullName evidence="5">Leucine-rich repeat (LRR) family protein</fullName>
    </submittedName>
</protein>
<gene>
    <name evidence="5" type="ORF">ZEAMMB73_Zm00001d048245</name>
</gene>
<dbReference type="InterPro" id="IPR024788">
    <property type="entry name" value="Malectin-like_Carb-bd_dom"/>
</dbReference>
<dbReference type="InterPro" id="IPR032675">
    <property type="entry name" value="LRR_dom_sf"/>
</dbReference>
<dbReference type="SMR" id="A0A1D6PIP6"/>
<keyword evidence="3" id="KW-0677">Repeat</keyword>
<organism evidence="5">
    <name type="scientific">Zea mays</name>
    <name type="common">Maize</name>
    <dbReference type="NCBI Taxonomy" id="4577"/>
    <lineage>
        <taxon>Eukaryota</taxon>
        <taxon>Viridiplantae</taxon>
        <taxon>Streptophyta</taxon>
        <taxon>Embryophyta</taxon>
        <taxon>Tracheophyta</taxon>
        <taxon>Spermatophyta</taxon>
        <taxon>Magnoliopsida</taxon>
        <taxon>Liliopsida</taxon>
        <taxon>Poales</taxon>
        <taxon>Poaceae</taxon>
        <taxon>PACMAD clade</taxon>
        <taxon>Panicoideae</taxon>
        <taxon>Andropogonodae</taxon>
        <taxon>Andropogoneae</taxon>
        <taxon>Tripsacinae</taxon>
        <taxon>Zea</taxon>
    </lineage>
</organism>
<evidence type="ECO:0000256" key="2">
    <source>
        <dbReference type="ARBA" id="ARBA00022614"/>
    </source>
</evidence>
<dbReference type="GO" id="GO:0016020">
    <property type="term" value="C:membrane"/>
    <property type="evidence" value="ECO:0007669"/>
    <property type="project" value="UniProtKB-SubCell"/>
</dbReference>
<dbReference type="FunFam" id="3.80.10.10:FF:000383">
    <property type="entry name" value="Leucine-rich repeat receptor protein kinase EMS1"/>
    <property type="match status" value="1"/>
</dbReference>
<evidence type="ECO:0000256" key="3">
    <source>
        <dbReference type="ARBA" id="ARBA00022737"/>
    </source>
</evidence>
<evidence type="ECO:0000313" key="5">
    <source>
        <dbReference type="EMBL" id="AQL09190.1"/>
    </source>
</evidence>
<dbReference type="EMBL" id="CM000785">
    <property type="protein sequence ID" value="AQL09190.1"/>
    <property type="molecule type" value="Genomic_DNA"/>
</dbReference>
<dbReference type="Pfam" id="PF00560">
    <property type="entry name" value="LRR_1"/>
    <property type="match status" value="2"/>
</dbReference>
<name>A0A1D6PIP6_MAIZE</name>
<evidence type="ECO:0000256" key="1">
    <source>
        <dbReference type="ARBA" id="ARBA00004167"/>
    </source>
</evidence>
<comment type="subcellular location">
    <subcellularLocation>
        <location evidence="1">Membrane</location>
        <topology evidence="1">Single-pass membrane protein</topology>
    </subcellularLocation>
</comment>
<sequence>MASRIASFPSFLAFVVVTVATLFPSSSSQQQPAAAVPQPRGFYISCGSDKDVQVGSIKWAKDEGFTAVGNASAINKPHLLPLLAALRYFPDATARKYCYQLPVVKGTRYLVRTTYFYGGFDGGKEPPVFDQIVDGTLWSAVNTTDNYRRGMSTYFEMVAQGQGKTMSVCLARRPDTASSPFISALEVIDLADSMYNTTDFSRFTMTTVVRSRFGSKGDIVSYPDDPYNRYWAPFADANPMVESHSSISPDDFWNQPPAKALKAGITTSRGKKLAVQWPTTELPAATYYVALYFQDPRTASPFSWRVFDVAVNGNDFFRGLNASAAGVMVYSSMMQLSGKTEILLTPNETSPVGPLINAGEIYQIVPLGGRTATRDVSSCRSRPVSCAVVAMEDLASSLKNLPPDWAGDPCLPQQHSWTGVECSQGSPVRVLSLDLKNHGLSGSLPDSIVHLTGMKTIYLSGNNLSGPIPDLSSMHALTAVRLDSNQFSGTINPSMEKLANLKELHLNNNNLTGKIPDGLKNKAGLDLRCKEQLRGTNLNEADKEEIMSTMLHPCTQFNDEGRGLKTSKFVR</sequence>
<reference evidence="5" key="1">
    <citation type="submission" date="2015-12" db="EMBL/GenBank/DDBJ databases">
        <title>Update maize B73 reference genome by single molecule sequencing technologies.</title>
        <authorList>
            <consortium name="Maize Genome Sequencing Project"/>
            <person name="Ware D."/>
        </authorList>
    </citation>
    <scope>NUCLEOTIDE SEQUENCE</scope>
    <source>
        <tissue evidence="5">Seedling</tissue>
    </source>
</reference>